<dbReference type="OrthoDB" id="9810880at2"/>
<reference evidence="3 4" key="1">
    <citation type="journal article" date="2012" name="Science">
        <title>Ecological populations of bacteria act as socially cohesive units of antibiotic production and resistance.</title>
        <authorList>
            <person name="Cordero O.X."/>
            <person name="Wildschutte H."/>
            <person name="Kirkup B."/>
            <person name="Proehl S."/>
            <person name="Ngo L."/>
            <person name="Hussain F."/>
            <person name="Le Roux F."/>
            <person name="Mincer T."/>
            <person name="Polz M.F."/>
        </authorList>
    </citation>
    <scope>NUCLEOTIDE SEQUENCE [LARGE SCALE GENOMIC DNA]</scope>
    <source>
        <strain evidence="3 4">ZF-129</strain>
    </source>
</reference>
<dbReference type="GO" id="GO:0004462">
    <property type="term" value="F:lactoylglutathione lyase activity"/>
    <property type="evidence" value="ECO:0007669"/>
    <property type="project" value="InterPro"/>
</dbReference>
<evidence type="ECO:0000313" key="4">
    <source>
        <dbReference type="Proteomes" id="UP000094741"/>
    </source>
</evidence>
<dbReference type="AlphaFoldDB" id="A0A1E5BCL5"/>
<dbReference type="eggNOG" id="COG0346">
    <property type="taxonomic scope" value="Bacteria"/>
</dbReference>
<dbReference type="InterPro" id="IPR004360">
    <property type="entry name" value="Glyas_Fos-R_dOase_dom"/>
</dbReference>
<keyword evidence="1" id="KW-0479">Metal-binding</keyword>
<name>A0A1E5BCL5_9VIBR</name>
<evidence type="ECO:0000259" key="2">
    <source>
        <dbReference type="PROSITE" id="PS51819"/>
    </source>
</evidence>
<proteinExistence type="predicted"/>
<dbReference type="EMBL" id="AJYQ02000112">
    <property type="protein sequence ID" value="OEE32517.1"/>
    <property type="molecule type" value="Genomic_DNA"/>
</dbReference>
<accession>A0A1E5BCL5</accession>
<sequence>MNLNQVTLAVDDINLAVDFYKALGLIQIVSDEHYARFSFPDGYSTFSIYLDTEKRGLECRGVVYFEHEELDQLVENLKGKGLEFDQEPIDQPFLWREAVLSDPSGNKIKLYWAGENRLNPPWKIEESA</sequence>
<feature type="domain" description="VOC" evidence="2">
    <location>
        <begin position="2"/>
        <end position="113"/>
    </location>
</feature>
<dbReference type="PROSITE" id="PS51819">
    <property type="entry name" value="VOC"/>
    <property type="match status" value="1"/>
</dbReference>
<dbReference type="InterPro" id="IPR018146">
    <property type="entry name" value="Glyoxalase_1_CS"/>
</dbReference>
<dbReference type="RefSeq" id="WP_017041599.1">
    <property type="nucleotide sequence ID" value="NZ_AJYQ02000112.1"/>
</dbReference>
<gene>
    <name evidence="3" type="ORF">A1QO_11350</name>
</gene>
<organism evidence="3 4">
    <name type="scientific">Vibrio genomosp. F10 str. ZF-129</name>
    <dbReference type="NCBI Taxonomy" id="1187848"/>
    <lineage>
        <taxon>Bacteria</taxon>
        <taxon>Pseudomonadati</taxon>
        <taxon>Pseudomonadota</taxon>
        <taxon>Gammaproteobacteria</taxon>
        <taxon>Vibrionales</taxon>
        <taxon>Vibrionaceae</taxon>
        <taxon>Vibrio</taxon>
    </lineage>
</organism>
<dbReference type="InterPro" id="IPR029068">
    <property type="entry name" value="Glyas_Bleomycin-R_OHBP_Dase"/>
</dbReference>
<comment type="caution">
    <text evidence="3">The sequence shown here is derived from an EMBL/GenBank/DDBJ whole genome shotgun (WGS) entry which is preliminary data.</text>
</comment>
<dbReference type="GO" id="GO:0046872">
    <property type="term" value="F:metal ion binding"/>
    <property type="evidence" value="ECO:0007669"/>
    <property type="project" value="UniProtKB-KW"/>
</dbReference>
<dbReference type="Pfam" id="PF00903">
    <property type="entry name" value="Glyoxalase"/>
    <property type="match status" value="1"/>
</dbReference>
<evidence type="ECO:0000313" key="3">
    <source>
        <dbReference type="EMBL" id="OEE32517.1"/>
    </source>
</evidence>
<dbReference type="SUPFAM" id="SSF54593">
    <property type="entry name" value="Glyoxalase/Bleomycin resistance protein/Dihydroxybiphenyl dioxygenase"/>
    <property type="match status" value="1"/>
</dbReference>
<dbReference type="Proteomes" id="UP000094741">
    <property type="component" value="Unassembled WGS sequence"/>
</dbReference>
<evidence type="ECO:0000256" key="1">
    <source>
        <dbReference type="ARBA" id="ARBA00022723"/>
    </source>
</evidence>
<dbReference type="PROSITE" id="PS00934">
    <property type="entry name" value="GLYOXALASE_I_1"/>
    <property type="match status" value="1"/>
</dbReference>
<protein>
    <submittedName>
        <fullName evidence="3">Glyoxalase</fullName>
    </submittedName>
</protein>
<dbReference type="Gene3D" id="3.10.180.10">
    <property type="entry name" value="2,3-Dihydroxybiphenyl 1,2-Dioxygenase, domain 1"/>
    <property type="match status" value="1"/>
</dbReference>
<dbReference type="STRING" id="1187848.A1QO_11350"/>
<dbReference type="InterPro" id="IPR037523">
    <property type="entry name" value="VOC_core"/>
</dbReference>